<comment type="caution">
    <text evidence="1">The sequence shown here is derived from an EMBL/GenBank/DDBJ whole genome shotgun (WGS) entry which is preliminary data.</text>
</comment>
<dbReference type="RefSeq" id="WP_191750919.1">
    <property type="nucleotide sequence ID" value="NZ_JACSQZ010000064.1"/>
</dbReference>
<protein>
    <submittedName>
        <fullName evidence="1">Uncharacterized protein</fullName>
    </submittedName>
</protein>
<accession>A0ABR8Q6W5</accession>
<name>A0ABR8Q6W5_9CLOT</name>
<dbReference type="Proteomes" id="UP000640335">
    <property type="component" value="Unassembled WGS sequence"/>
</dbReference>
<organism evidence="1 2">
    <name type="scientific">Clostridium gallinarum</name>
    <dbReference type="NCBI Taxonomy" id="2762246"/>
    <lineage>
        <taxon>Bacteria</taxon>
        <taxon>Bacillati</taxon>
        <taxon>Bacillota</taxon>
        <taxon>Clostridia</taxon>
        <taxon>Eubacteriales</taxon>
        <taxon>Clostridiaceae</taxon>
        <taxon>Clostridium</taxon>
    </lineage>
</organism>
<evidence type="ECO:0000313" key="2">
    <source>
        <dbReference type="Proteomes" id="UP000640335"/>
    </source>
</evidence>
<keyword evidence="2" id="KW-1185">Reference proteome</keyword>
<dbReference type="EMBL" id="JACSQZ010000064">
    <property type="protein sequence ID" value="MBD7916172.1"/>
    <property type="molecule type" value="Genomic_DNA"/>
</dbReference>
<sequence>MRCENLWRINIKPNSKESVNPRRFCLEKNILGVGWAVGESDNMTWKEYESKALKKYCYEDKNNSKKKKVPRSWKVATNIVNKNMKIGDLCWTRDELGVYYLGRIIGEWEYKSTQEYINADIVNVRKCEWIKVGLIDEVPGKVINSFATRSTVQKVWDNTALEYSKLLYNQYTKDEKYELNLENKSIFSLLSPDDCENVIGLYLQKEEGYYIIPKTNRLDTVKYEFVLKHKDSGKKAIVQVKSGNVNLNLDEFKGLADEVFLFTTEGKYEGNLDESIKKLNKQVIEKFIFDNIYKNNARCNSKMD</sequence>
<evidence type="ECO:0000313" key="1">
    <source>
        <dbReference type="EMBL" id="MBD7916172.1"/>
    </source>
</evidence>
<gene>
    <name evidence="1" type="ORF">H9660_13560</name>
</gene>
<reference evidence="1 2" key="1">
    <citation type="submission" date="2020-08" db="EMBL/GenBank/DDBJ databases">
        <title>A Genomic Blueprint of the Chicken Gut Microbiome.</title>
        <authorList>
            <person name="Gilroy R."/>
            <person name="Ravi A."/>
            <person name="Getino M."/>
            <person name="Pursley I."/>
            <person name="Horton D.L."/>
            <person name="Alikhan N.-F."/>
            <person name="Baker D."/>
            <person name="Gharbi K."/>
            <person name="Hall N."/>
            <person name="Watson M."/>
            <person name="Adriaenssens E.M."/>
            <person name="Foster-Nyarko E."/>
            <person name="Jarju S."/>
            <person name="Secka A."/>
            <person name="Antonio M."/>
            <person name="Oren A."/>
            <person name="Chaudhuri R."/>
            <person name="La Ragione R.M."/>
            <person name="Hildebrand F."/>
            <person name="Pallen M.J."/>
        </authorList>
    </citation>
    <scope>NUCLEOTIDE SEQUENCE [LARGE SCALE GENOMIC DNA]</scope>
    <source>
        <strain evidence="1 2">Sa3CUN1</strain>
    </source>
</reference>
<proteinExistence type="predicted"/>